<keyword evidence="1 4" id="KW-0645">Protease</keyword>
<comment type="similarity">
    <text evidence="4">Belongs to the peptidase S8 family.</text>
</comment>
<evidence type="ECO:0000313" key="7">
    <source>
        <dbReference type="Proteomes" id="UP000309872"/>
    </source>
</evidence>
<organism evidence="6 7">
    <name type="scientific">Sphingobacterium alkalisoli</name>
    <dbReference type="NCBI Taxonomy" id="1874115"/>
    <lineage>
        <taxon>Bacteria</taxon>
        <taxon>Pseudomonadati</taxon>
        <taxon>Bacteroidota</taxon>
        <taxon>Sphingobacteriia</taxon>
        <taxon>Sphingobacteriales</taxon>
        <taxon>Sphingobacteriaceae</taxon>
        <taxon>Sphingobacterium</taxon>
    </lineage>
</organism>
<dbReference type="Gene3D" id="3.40.50.200">
    <property type="entry name" value="Peptidase S8/S53 domain"/>
    <property type="match status" value="1"/>
</dbReference>
<dbReference type="EMBL" id="SUKA01000007">
    <property type="protein sequence ID" value="TJY62552.1"/>
    <property type="molecule type" value="Genomic_DNA"/>
</dbReference>
<dbReference type="GO" id="GO:0006508">
    <property type="term" value="P:proteolysis"/>
    <property type="evidence" value="ECO:0007669"/>
    <property type="project" value="UniProtKB-KW"/>
</dbReference>
<reference evidence="6 7" key="1">
    <citation type="submission" date="2019-04" db="EMBL/GenBank/DDBJ databases">
        <title>Sphingobacterium olei sp. nov., isolated from oil-contaminated soil.</title>
        <authorList>
            <person name="Liu B."/>
        </authorList>
    </citation>
    <scope>NUCLEOTIDE SEQUENCE [LARGE SCALE GENOMIC DNA]</scope>
    <source>
        <strain evidence="6 7">Y3L14</strain>
    </source>
</reference>
<feature type="domain" description="Peptidase S8/S53" evidence="5">
    <location>
        <begin position="279"/>
        <end position="590"/>
    </location>
</feature>
<dbReference type="OrthoDB" id="1100338at2"/>
<feature type="active site" description="Charge relay system" evidence="4">
    <location>
        <position position="321"/>
    </location>
</feature>
<evidence type="ECO:0000256" key="2">
    <source>
        <dbReference type="ARBA" id="ARBA00022801"/>
    </source>
</evidence>
<sequence>MFTINMKKPHVLLNTQVQKNESVTMKYNYGFGDDKNSDEAKKDIERNYISIGQNLQRSYRDFNIDRRQRIIQRNQELAVPLHVDFVRINFWGQFAVNDYFGKWYEQFGLEIIEVTNFGASVLFAVTEHDFCRFDTFLSAVESAIRNAQDHQDRKYPKLIHYIQDFELLTTRDIIKAGNTDDVFILKIADLKVQNQVFDDLKASLVNYLQNQQIEYIINFDVGIVEIYNRAGLDLEEIINNFDVVLQVTSGRSTIIRPDIFNVPNRTYGFEVADAENLPLVGVIDSGIDSDTPLAPLIVQDEELNLTSTSVLEDNVDGGRGHGTAVSALVALGAEAVWREYRGRFTPHCRLLPIKIIDSDSSAISISRVLDLLIRAKDNHPQIKIFTLTINFCQSKKYNEHYSSYAYALDKFAFEHDCLIFISTGNNSDAVLQTNGYDLAYFGNEEANLCSPADSLNNVTVGACADSLRQEGYIGISNGPEYPTMYSRKGHYQYELLKGKAKSNKTLFKPDLIMAGGDYCYGNRGLTDIGEGSMLLLSADHTESFYRLVGTSFATPLAANVAVQIQKHYPSLRSTSIKALMLNNCSDKLVEDLTANKSMLVGHGCVDSSRAIYSDSNTINFIVEDTINNGELKIFPLKFPSYLTTDDLGKKNGVLRVTATICYQFLPIKDSQLGYCPVLVAFGFFRNHEGADILKKEEKVNSRLKSGLKLWSQNCRFKQKPNPFSNTQKLSFVVNVNELIDENNVFKIGVHCLTHPQLRPGEDVFYQKDNMFSIAISIEETLTEKKMTGRLYDEMLAINEVQNILLGDQDLEAEA</sequence>
<evidence type="ECO:0000313" key="6">
    <source>
        <dbReference type="EMBL" id="TJY62552.1"/>
    </source>
</evidence>
<dbReference type="CDD" id="cd04847">
    <property type="entry name" value="Peptidases_S8_Subtilisin_like_2"/>
    <property type="match status" value="1"/>
</dbReference>
<dbReference type="InterPro" id="IPR015500">
    <property type="entry name" value="Peptidase_S8_subtilisin-rel"/>
</dbReference>
<evidence type="ECO:0000256" key="4">
    <source>
        <dbReference type="PROSITE-ProRule" id="PRU01240"/>
    </source>
</evidence>
<protein>
    <submittedName>
        <fullName evidence="6">S8 family peptidase</fullName>
    </submittedName>
</protein>
<keyword evidence="3 4" id="KW-0720">Serine protease</keyword>
<dbReference type="GO" id="GO:0004252">
    <property type="term" value="F:serine-type endopeptidase activity"/>
    <property type="evidence" value="ECO:0007669"/>
    <property type="project" value="UniProtKB-UniRule"/>
</dbReference>
<gene>
    <name evidence="6" type="ORF">FAZ19_18945</name>
</gene>
<feature type="active site" description="Charge relay system" evidence="4">
    <location>
        <position position="551"/>
    </location>
</feature>
<feature type="active site" description="Charge relay system" evidence="4">
    <location>
        <position position="284"/>
    </location>
</feature>
<evidence type="ECO:0000259" key="5">
    <source>
        <dbReference type="Pfam" id="PF00082"/>
    </source>
</evidence>
<evidence type="ECO:0000256" key="1">
    <source>
        <dbReference type="ARBA" id="ARBA00022670"/>
    </source>
</evidence>
<keyword evidence="2 4" id="KW-0378">Hydrolase</keyword>
<dbReference type="PROSITE" id="PS51892">
    <property type="entry name" value="SUBTILASE"/>
    <property type="match status" value="1"/>
</dbReference>
<dbReference type="SUPFAM" id="SSF52743">
    <property type="entry name" value="Subtilisin-like"/>
    <property type="match status" value="1"/>
</dbReference>
<dbReference type="AlphaFoldDB" id="A0A4U0GXK2"/>
<proteinExistence type="inferred from homology"/>
<comment type="caution">
    <text evidence="6">The sequence shown here is derived from an EMBL/GenBank/DDBJ whole genome shotgun (WGS) entry which is preliminary data.</text>
</comment>
<dbReference type="Proteomes" id="UP000309872">
    <property type="component" value="Unassembled WGS sequence"/>
</dbReference>
<accession>A0A4U0GXK2</accession>
<evidence type="ECO:0000256" key="3">
    <source>
        <dbReference type="ARBA" id="ARBA00022825"/>
    </source>
</evidence>
<dbReference type="InterPro" id="IPR036852">
    <property type="entry name" value="Peptidase_S8/S53_dom_sf"/>
</dbReference>
<dbReference type="Pfam" id="PF00082">
    <property type="entry name" value="Peptidase_S8"/>
    <property type="match status" value="1"/>
</dbReference>
<name>A0A4U0GXK2_9SPHI</name>
<dbReference type="InterPro" id="IPR034074">
    <property type="entry name" value="Y4bN_pept_dom"/>
</dbReference>
<keyword evidence="7" id="KW-1185">Reference proteome</keyword>
<dbReference type="PRINTS" id="PR00723">
    <property type="entry name" value="SUBTILISIN"/>
</dbReference>
<dbReference type="InterPro" id="IPR000209">
    <property type="entry name" value="Peptidase_S8/S53_dom"/>
</dbReference>